<comment type="caution">
    <text evidence="2">The sequence shown here is derived from an EMBL/GenBank/DDBJ whole genome shotgun (WGS) entry which is preliminary data.</text>
</comment>
<dbReference type="AlphaFoldDB" id="A0A9D1CTW7"/>
<name>A0A9D1CTW7_9FIRM</name>
<dbReference type="InterPro" id="IPR004017">
    <property type="entry name" value="Cys_rich_dom"/>
</dbReference>
<sequence length="217" mass="24058">MYFNPGCALSIYRPDKAGQVLDFLRRDLPGTEIKLHEICCRHDPQLPAGSVIINVCAGCDRRFGGDYEGISTISLWELLDRSGNFPFPDYHGLKVSVHDACPVRGRPAVHRAVRSLLGKMNIQVVEAAAHGTKSVCCGDSLYPSHSEEQIHAAMKRRADSMPCGDVVVYCVSCIKAMAVGGRTPRHLLDLLFGEDTPPQQCTVAEWHRQLEDYISRH</sequence>
<dbReference type="GO" id="GO:0016491">
    <property type="term" value="F:oxidoreductase activity"/>
    <property type="evidence" value="ECO:0007669"/>
    <property type="project" value="UniProtKB-ARBA"/>
</dbReference>
<reference evidence="2" key="1">
    <citation type="submission" date="2020-10" db="EMBL/GenBank/DDBJ databases">
        <authorList>
            <person name="Gilroy R."/>
        </authorList>
    </citation>
    <scope>NUCLEOTIDE SEQUENCE</scope>
    <source>
        <strain evidence="2">ChiBcolR7-354</strain>
    </source>
</reference>
<reference evidence="2" key="2">
    <citation type="journal article" date="2021" name="PeerJ">
        <title>Extensive microbial diversity within the chicken gut microbiome revealed by metagenomics and culture.</title>
        <authorList>
            <person name="Gilroy R."/>
            <person name="Ravi A."/>
            <person name="Getino M."/>
            <person name="Pursley I."/>
            <person name="Horton D.L."/>
            <person name="Alikhan N.F."/>
            <person name="Baker D."/>
            <person name="Gharbi K."/>
            <person name="Hall N."/>
            <person name="Watson M."/>
            <person name="Adriaenssens E.M."/>
            <person name="Foster-Nyarko E."/>
            <person name="Jarju S."/>
            <person name="Secka A."/>
            <person name="Antonio M."/>
            <person name="Oren A."/>
            <person name="Chaudhuri R.R."/>
            <person name="La Ragione R."/>
            <person name="Hildebrand F."/>
            <person name="Pallen M.J."/>
        </authorList>
    </citation>
    <scope>NUCLEOTIDE SEQUENCE</scope>
    <source>
        <strain evidence="2">ChiBcolR7-354</strain>
    </source>
</reference>
<accession>A0A9D1CTW7</accession>
<feature type="domain" description="Cysteine-rich" evidence="1">
    <location>
        <begin position="95"/>
        <end position="173"/>
    </location>
</feature>
<dbReference type="Pfam" id="PF02754">
    <property type="entry name" value="CCG"/>
    <property type="match status" value="1"/>
</dbReference>
<evidence type="ECO:0000313" key="2">
    <source>
        <dbReference type="EMBL" id="HIQ79504.1"/>
    </source>
</evidence>
<evidence type="ECO:0000313" key="3">
    <source>
        <dbReference type="Proteomes" id="UP000824262"/>
    </source>
</evidence>
<organism evidence="2 3">
    <name type="scientific">Candidatus Scatomorpha intestinavium</name>
    <dbReference type="NCBI Taxonomy" id="2840922"/>
    <lineage>
        <taxon>Bacteria</taxon>
        <taxon>Bacillati</taxon>
        <taxon>Bacillota</taxon>
        <taxon>Clostridia</taxon>
        <taxon>Eubacteriales</taxon>
        <taxon>Candidatus Scatomorpha</taxon>
    </lineage>
</organism>
<evidence type="ECO:0000259" key="1">
    <source>
        <dbReference type="Pfam" id="PF02754"/>
    </source>
</evidence>
<dbReference type="EMBL" id="DVGA01000112">
    <property type="protein sequence ID" value="HIQ79504.1"/>
    <property type="molecule type" value="Genomic_DNA"/>
</dbReference>
<proteinExistence type="predicted"/>
<dbReference type="Proteomes" id="UP000824262">
    <property type="component" value="Unassembled WGS sequence"/>
</dbReference>
<protein>
    <submittedName>
        <fullName evidence="2">(Fe-S)-binding protein</fullName>
    </submittedName>
</protein>
<gene>
    <name evidence="2" type="ORF">IAB77_09655</name>
</gene>